<dbReference type="AlphaFoldDB" id="A0A1S3HEC9"/>
<feature type="transmembrane region" description="Helical" evidence="1">
    <location>
        <begin position="159"/>
        <end position="179"/>
    </location>
</feature>
<dbReference type="KEGG" id="lak:106153858"/>
<reference evidence="3" key="1">
    <citation type="submission" date="2025-08" db="UniProtKB">
        <authorList>
            <consortium name="RefSeq"/>
        </authorList>
    </citation>
    <scope>IDENTIFICATION</scope>
    <source>
        <tissue evidence="3">Gonads</tissue>
    </source>
</reference>
<dbReference type="InParanoid" id="A0A1S3HEC9"/>
<proteinExistence type="predicted"/>
<dbReference type="Proteomes" id="UP000085678">
    <property type="component" value="Unplaced"/>
</dbReference>
<dbReference type="GeneID" id="106153858"/>
<dbReference type="OrthoDB" id="10040867at2759"/>
<feature type="transmembrane region" description="Helical" evidence="1">
    <location>
        <begin position="7"/>
        <end position="25"/>
    </location>
</feature>
<evidence type="ECO:0000313" key="2">
    <source>
        <dbReference type="Proteomes" id="UP000085678"/>
    </source>
</evidence>
<gene>
    <name evidence="3" type="primary">LOC106153858</name>
</gene>
<feature type="transmembrane region" description="Helical" evidence="1">
    <location>
        <begin position="64"/>
        <end position="86"/>
    </location>
</feature>
<evidence type="ECO:0000256" key="1">
    <source>
        <dbReference type="SAM" id="Phobius"/>
    </source>
</evidence>
<feature type="transmembrane region" description="Helical" evidence="1">
    <location>
        <begin position="127"/>
        <end position="147"/>
    </location>
</feature>
<sequence>MCLFPGITCLAIFLPYFWLLCMPLYGSFSGTEPVVRFSLMMQFQAIIMSAFPVGLVSFIPCLELVTLCVLMCLPVSLTPFPVVWLYDKLLWLSEPVWMLTEVLIPLEWAMAMSQKAVDRLDEEPTNLAKGMILGLSTLCYAVVLYFGIELYRLYSDSTLTVCMLCILLALSVLCHIMMWKVDEGIIVDAAFVSVFSMLFLYCYHIERVILQNPLPKPDTWKRIEGSISYLGLLYSFTNASLLNANRAMQFMKKLFSPVFVLFSLLRLFSVLTAVGIVVRKGSDQEEECDMGDDRFEMHFDSLIRKSPVVVRLSVIFVYTQLVTHHLQSAVIEPAVGTYALPLMNTARISQALLIQGIYLYKMCNQYRDENAE</sequence>
<dbReference type="RefSeq" id="XP_013383424.1">
    <property type="nucleotide sequence ID" value="XM_013527970.1"/>
</dbReference>
<keyword evidence="1" id="KW-0812">Transmembrane</keyword>
<keyword evidence="2" id="KW-1185">Reference proteome</keyword>
<feature type="transmembrane region" description="Helical" evidence="1">
    <location>
        <begin position="185"/>
        <end position="203"/>
    </location>
</feature>
<organism evidence="2 3">
    <name type="scientific">Lingula anatina</name>
    <name type="common">Brachiopod</name>
    <name type="synonym">Lingula unguis</name>
    <dbReference type="NCBI Taxonomy" id="7574"/>
    <lineage>
        <taxon>Eukaryota</taxon>
        <taxon>Metazoa</taxon>
        <taxon>Spiralia</taxon>
        <taxon>Lophotrochozoa</taxon>
        <taxon>Brachiopoda</taxon>
        <taxon>Linguliformea</taxon>
        <taxon>Lingulata</taxon>
        <taxon>Lingulida</taxon>
        <taxon>Linguloidea</taxon>
        <taxon>Lingulidae</taxon>
        <taxon>Lingula</taxon>
    </lineage>
</organism>
<evidence type="ECO:0000313" key="3">
    <source>
        <dbReference type="RefSeq" id="XP_013383424.1"/>
    </source>
</evidence>
<feature type="transmembrane region" description="Helical" evidence="1">
    <location>
        <begin position="254"/>
        <end position="278"/>
    </location>
</feature>
<accession>A0A1S3HEC9</accession>
<protein>
    <submittedName>
        <fullName evidence="3">Uncharacterized protein LOC106153858</fullName>
    </submittedName>
</protein>
<keyword evidence="1" id="KW-0472">Membrane</keyword>
<name>A0A1S3HEC9_LINAN</name>
<feature type="transmembrane region" description="Helical" evidence="1">
    <location>
        <begin position="37"/>
        <end position="57"/>
    </location>
</feature>
<keyword evidence="1" id="KW-1133">Transmembrane helix</keyword>